<protein>
    <submittedName>
        <fullName evidence="1">Uncharacterized protein</fullName>
    </submittedName>
</protein>
<feature type="non-terminal residue" evidence="1">
    <location>
        <position position="1"/>
    </location>
</feature>
<reference evidence="1" key="1">
    <citation type="submission" date="2019-11" db="EMBL/GenBank/DDBJ databases">
        <title>Bipolaris sorokiniana Genome sequencing.</title>
        <authorList>
            <person name="Wang H."/>
        </authorList>
    </citation>
    <scope>NUCLEOTIDE SEQUENCE</scope>
</reference>
<evidence type="ECO:0000313" key="2">
    <source>
        <dbReference type="Proteomes" id="UP000624244"/>
    </source>
</evidence>
<proteinExistence type="predicted"/>
<dbReference type="AlphaFoldDB" id="A0A8H6DRT9"/>
<organism evidence="1 2">
    <name type="scientific">Cochliobolus sativus</name>
    <name type="common">Common root rot and spot blotch fungus</name>
    <name type="synonym">Bipolaris sorokiniana</name>
    <dbReference type="NCBI Taxonomy" id="45130"/>
    <lineage>
        <taxon>Eukaryota</taxon>
        <taxon>Fungi</taxon>
        <taxon>Dikarya</taxon>
        <taxon>Ascomycota</taxon>
        <taxon>Pezizomycotina</taxon>
        <taxon>Dothideomycetes</taxon>
        <taxon>Pleosporomycetidae</taxon>
        <taxon>Pleosporales</taxon>
        <taxon>Pleosporineae</taxon>
        <taxon>Pleosporaceae</taxon>
        <taxon>Bipolaris</taxon>
    </lineage>
</organism>
<feature type="non-terminal residue" evidence="1">
    <location>
        <position position="139"/>
    </location>
</feature>
<evidence type="ECO:0000313" key="1">
    <source>
        <dbReference type="EMBL" id="KAF5843945.1"/>
    </source>
</evidence>
<accession>A0A8H6DRT9</accession>
<dbReference type="Proteomes" id="UP000624244">
    <property type="component" value="Unassembled WGS sequence"/>
</dbReference>
<sequence>TERSIAGLFKKTEKYWLSDSDSDRSPLYHQYSYYLRIRTLSTLVTMKFQSAAFAIMAIVPALCAPTAEGGVEAIQANKMEKRQVSAQNTLVCNTNLDLRVSEEIGRGIFNSVCIGFFKCEHLIAPIITGNHYVGGCINC</sequence>
<dbReference type="EMBL" id="WNKQ01000074">
    <property type="protein sequence ID" value="KAF5843945.1"/>
    <property type="molecule type" value="Genomic_DNA"/>
</dbReference>
<name>A0A8H6DRT9_COCSA</name>
<gene>
    <name evidence="1" type="ORF">GGP41_001364</name>
</gene>
<comment type="caution">
    <text evidence="1">The sequence shown here is derived from an EMBL/GenBank/DDBJ whole genome shotgun (WGS) entry which is preliminary data.</text>
</comment>